<keyword evidence="1" id="KW-1133">Transmembrane helix</keyword>
<gene>
    <name evidence="2" type="ORF">V1634_32760</name>
</gene>
<evidence type="ECO:0000313" key="3">
    <source>
        <dbReference type="Proteomes" id="UP001339911"/>
    </source>
</evidence>
<dbReference type="EMBL" id="JAZGQL010000036">
    <property type="protein sequence ID" value="MEE6311607.1"/>
    <property type="molecule type" value="Genomic_DNA"/>
</dbReference>
<evidence type="ECO:0000256" key="1">
    <source>
        <dbReference type="SAM" id="Phobius"/>
    </source>
</evidence>
<protein>
    <submittedName>
        <fullName evidence="2">Uncharacterized protein</fullName>
    </submittedName>
</protein>
<dbReference type="Proteomes" id="UP001339911">
    <property type="component" value="Unassembled WGS sequence"/>
</dbReference>
<organism evidence="2 3">
    <name type="scientific">Plantactinospora veratri</name>
    <dbReference type="NCBI Taxonomy" id="1436122"/>
    <lineage>
        <taxon>Bacteria</taxon>
        <taxon>Bacillati</taxon>
        <taxon>Actinomycetota</taxon>
        <taxon>Actinomycetes</taxon>
        <taxon>Micromonosporales</taxon>
        <taxon>Micromonosporaceae</taxon>
        <taxon>Plantactinospora</taxon>
    </lineage>
</organism>
<reference evidence="2 3" key="1">
    <citation type="submission" date="2024-01" db="EMBL/GenBank/DDBJ databases">
        <title>Genome insights into Plantactinospora veratri sp. nov.</title>
        <authorList>
            <person name="Wang L."/>
        </authorList>
    </citation>
    <scope>NUCLEOTIDE SEQUENCE [LARGE SCALE GENOMIC DNA]</scope>
    <source>
        <strain evidence="2 3">NEAU-FHS4</strain>
    </source>
</reference>
<keyword evidence="1" id="KW-0812">Transmembrane</keyword>
<comment type="caution">
    <text evidence="2">The sequence shown here is derived from an EMBL/GenBank/DDBJ whole genome shotgun (WGS) entry which is preliminary data.</text>
</comment>
<evidence type="ECO:0000313" key="2">
    <source>
        <dbReference type="EMBL" id="MEE6311607.1"/>
    </source>
</evidence>
<keyword evidence="1" id="KW-0472">Membrane</keyword>
<keyword evidence="3" id="KW-1185">Reference proteome</keyword>
<accession>A0ABU7SP14</accession>
<proteinExistence type="predicted"/>
<sequence length="111" mass="12242">MTHGTALVTRWLTRTGHGAPRTLPAGARRGRPTLGWASRNRDAGQILWRQPAARHPSDQEVAMLLRLFCTVVGCTLLGFLAGLFAFRIKSRWCPRCGTTTSELAGQHHARP</sequence>
<name>A0ABU7SP14_9ACTN</name>
<feature type="transmembrane region" description="Helical" evidence="1">
    <location>
        <begin position="64"/>
        <end position="86"/>
    </location>
</feature>